<dbReference type="RefSeq" id="WP_136597502.1">
    <property type="nucleotide sequence ID" value="NZ_STGV01000001.1"/>
</dbReference>
<evidence type="ECO:0000313" key="2">
    <source>
        <dbReference type="Proteomes" id="UP000308828"/>
    </source>
</evidence>
<evidence type="ECO:0000313" key="1">
    <source>
        <dbReference type="EMBL" id="THV25666.1"/>
    </source>
</evidence>
<gene>
    <name evidence="1" type="ORF">FAA97_05635</name>
</gene>
<comment type="caution">
    <text evidence="1">The sequence shown here is derived from an EMBL/GenBank/DDBJ whole genome shotgun (WGS) entry which is preliminary data.</text>
</comment>
<keyword evidence="2" id="KW-1185">Reference proteome</keyword>
<name>A0A4V4HND1_9HYPH</name>
<protein>
    <submittedName>
        <fullName evidence="1">Uncharacterized protein</fullName>
    </submittedName>
</protein>
<accession>A0A4V4HND1</accession>
<dbReference type="Proteomes" id="UP000308828">
    <property type="component" value="Unassembled WGS sequence"/>
</dbReference>
<reference evidence="1 2" key="1">
    <citation type="submission" date="2019-04" db="EMBL/GenBank/DDBJ databases">
        <title>Genome sequence of strain shin9-1.</title>
        <authorList>
            <person name="Gao J."/>
            <person name="Sun J."/>
        </authorList>
    </citation>
    <scope>NUCLEOTIDE SEQUENCE [LARGE SCALE GENOMIC DNA]</scope>
    <source>
        <strain evidence="2">shin9-1</strain>
    </source>
</reference>
<organism evidence="1 2">
    <name type="scientific">Peteryoungia ipomoeae</name>
    <dbReference type="NCBI Taxonomy" id="1210932"/>
    <lineage>
        <taxon>Bacteria</taxon>
        <taxon>Pseudomonadati</taxon>
        <taxon>Pseudomonadota</taxon>
        <taxon>Alphaproteobacteria</taxon>
        <taxon>Hyphomicrobiales</taxon>
        <taxon>Rhizobiaceae</taxon>
        <taxon>Peteryoungia</taxon>
    </lineage>
</organism>
<dbReference type="OrthoDB" id="8389669at2"/>
<sequence length="107" mass="11678">MASGEMEQSQVDLRLILGFLLLFFGLVAAVYARPSGAFVLVVTQPGGGAMLNMETIGRAEGRFVWAGRFPWMSVAYSPDSSFPKRLRAHGAILVFNHRLAFGCAKEI</sequence>
<dbReference type="EMBL" id="STGV01000001">
    <property type="protein sequence ID" value="THV25666.1"/>
    <property type="molecule type" value="Genomic_DNA"/>
</dbReference>
<proteinExistence type="predicted"/>
<dbReference type="AlphaFoldDB" id="A0A4V4HND1"/>